<gene>
    <name evidence="2" type="ORF">SVXNc_0484</name>
</gene>
<name>A0ABY8CE60_9ARCH</name>
<reference evidence="2 3" key="1">
    <citation type="submission" date="2022-09" db="EMBL/GenBank/DDBJ databases">
        <title>Xylan utilization by haloarchaea-nanohaloarchaea associations.</title>
        <authorList>
            <person name="Yakimov M."/>
        </authorList>
    </citation>
    <scope>NUCLEOTIDE SEQUENCE [LARGE SCALE GENOMIC DNA]</scope>
    <source>
        <strain evidence="2 3">SVXNc</strain>
    </source>
</reference>
<dbReference type="InterPro" id="IPR052712">
    <property type="entry name" value="Acid_resist_chaperone_HdeD"/>
</dbReference>
<keyword evidence="1" id="KW-0812">Transmembrane</keyword>
<dbReference type="Pfam" id="PF03729">
    <property type="entry name" value="DUF308"/>
    <property type="match status" value="1"/>
</dbReference>
<evidence type="ECO:0000256" key="1">
    <source>
        <dbReference type="SAM" id="Phobius"/>
    </source>
</evidence>
<feature type="transmembrane region" description="Helical" evidence="1">
    <location>
        <begin position="111"/>
        <end position="129"/>
    </location>
</feature>
<organism evidence="2 3">
    <name type="scientific">Candidatus Nanohalococcus occultus</name>
    <dbReference type="NCBI Taxonomy" id="2978047"/>
    <lineage>
        <taxon>Archaea</taxon>
        <taxon>Candidatus Nanohalarchaeota</taxon>
        <taxon>Candidatus Nanohalarchaeota incertae sedis</taxon>
        <taxon>Candidatus Nanohalococcus</taxon>
    </lineage>
</organism>
<feature type="transmembrane region" description="Helical" evidence="1">
    <location>
        <begin position="79"/>
        <end position="99"/>
    </location>
</feature>
<dbReference type="Proteomes" id="UP001218034">
    <property type="component" value="Chromosome"/>
</dbReference>
<dbReference type="EMBL" id="CP104395">
    <property type="protein sequence ID" value="WEL19504.1"/>
    <property type="molecule type" value="Genomic_DNA"/>
</dbReference>
<feature type="transmembrane region" description="Helical" evidence="1">
    <location>
        <begin position="25"/>
        <end position="43"/>
    </location>
</feature>
<dbReference type="PANTHER" id="PTHR34989">
    <property type="entry name" value="PROTEIN HDED"/>
    <property type="match status" value="1"/>
</dbReference>
<proteinExistence type="predicted"/>
<protein>
    <submittedName>
        <fullName evidence="2">Uncharacterized membrane protein HdeD, DUF308 family</fullName>
    </submittedName>
</protein>
<dbReference type="InterPro" id="IPR005325">
    <property type="entry name" value="DUF308_memb"/>
</dbReference>
<feature type="transmembrane region" description="Helical" evidence="1">
    <location>
        <begin position="135"/>
        <end position="154"/>
    </location>
</feature>
<dbReference type="PANTHER" id="PTHR34989:SF1">
    <property type="entry name" value="PROTEIN HDED"/>
    <property type="match status" value="1"/>
</dbReference>
<accession>A0ABY8CE60</accession>
<sequence length="157" mass="16300">MKVSGLFILALGVLAVFSPLAAGISLSLLFGAILFAGSIVHIAQVLGNGELKTSIVQLSLGFLYALAGISFIVNPTFGLTTLTIVLFAQLALTGALQIAWGLRSEEGKTELILSGFLSLVLASLIYAGWPSTATWVLGLFFGLNLIATGTAMILKAD</sequence>
<keyword evidence="1" id="KW-1133">Transmembrane helix</keyword>
<evidence type="ECO:0000313" key="2">
    <source>
        <dbReference type="EMBL" id="WEL19504.1"/>
    </source>
</evidence>
<evidence type="ECO:0000313" key="3">
    <source>
        <dbReference type="Proteomes" id="UP001218034"/>
    </source>
</evidence>
<keyword evidence="1" id="KW-0472">Membrane</keyword>
<keyword evidence="3" id="KW-1185">Reference proteome</keyword>
<feature type="transmembrane region" description="Helical" evidence="1">
    <location>
        <begin position="55"/>
        <end position="73"/>
    </location>
</feature>